<dbReference type="InterPro" id="IPR001675">
    <property type="entry name" value="Glyco_trans_29"/>
</dbReference>
<evidence type="ECO:0000256" key="5">
    <source>
        <dbReference type="ARBA" id="ARBA00022679"/>
    </source>
</evidence>
<evidence type="ECO:0000256" key="3">
    <source>
        <dbReference type="ARBA" id="ARBA00006003"/>
    </source>
</evidence>
<dbReference type="GO" id="GO:0000139">
    <property type="term" value="C:Golgi membrane"/>
    <property type="evidence" value="ECO:0007669"/>
    <property type="project" value="UniProtKB-SubCell"/>
</dbReference>
<organism evidence="18 19">
    <name type="scientific">Diceros bicornis minor</name>
    <name type="common">South-central black rhinoceros</name>
    <dbReference type="NCBI Taxonomy" id="77932"/>
    <lineage>
        <taxon>Eukaryota</taxon>
        <taxon>Metazoa</taxon>
        <taxon>Chordata</taxon>
        <taxon>Craniata</taxon>
        <taxon>Vertebrata</taxon>
        <taxon>Euteleostomi</taxon>
        <taxon>Mammalia</taxon>
        <taxon>Eutheria</taxon>
        <taxon>Laurasiatheria</taxon>
        <taxon>Perissodactyla</taxon>
        <taxon>Rhinocerotidae</taxon>
        <taxon>Diceros</taxon>
    </lineage>
</organism>
<evidence type="ECO:0000256" key="14">
    <source>
        <dbReference type="ARBA" id="ARBA00042990"/>
    </source>
</evidence>
<evidence type="ECO:0000256" key="13">
    <source>
        <dbReference type="ARBA" id="ARBA00039106"/>
    </source>
</evidence>
<proteinExistence type="inferred from homology"/>
<accession>A0A7J7EQF6</accession>
<evidence type="ECO:0000256" key="15">
    <source>
        <dbReference type="ARBA" id="ARBA00043673"/>
    </source>
</evidence>
<keyword evidence="19" id="KW-1185">Reference proteome</keyword>
<evidence type="ECO:0000256" key="11">
    <source>
        <dbReference type="ARBA" id="ARBA00023180"/>
    </source>
</evidence>
<comment type="catalytic activity">
    <reaction evidence="12">
        <text>a beta-D-galactosyl-(1-&gt;3)-N-acetyl-alpha-D-galactosaminyl derivative + CMP-N-acetyl-beta-neuraminate = an N-acetyl-alpha-neuraminyl-(2-&gt;3)-beta-D-galactosyl-(1-&gt;3)-N-acetyl-alpha-D-galactosaminyl derivative + CMP + H(+)</text>
        <dbReference type="Rhea" id="RHEA:21616"/>
        <dbReference type="ChEBI" id="CHEBI:15378"/>
        <dbReference type="ChEBI" id="CHEBI:57812"/>
        <dbReference type="ChEBI" id="CHEBI:60377"/>
        <dbReference type="ChEBI" id="CHEBI:133470"/>
        <dbReference type="ChEBI" id="CHEBI:139596"/>
        <dbReference type="EC" id="2.4.3.4"/>
    </reaction>
    <physiologicalReaction direction="left-to-right" evidence="12">
        <dbReference type="Rhea" id="RHEA:21617"/>
    </physiologicalReaction>
</comment>
<dbReference type="Proteomes" id="UP000551758">
    <property type="component" value="Unassembled WGS sequence"/>
</dbReference>
<comment type="catalytic activity">
    <reaction evidence="17">
        <text>ganglioside GM1 (d18:1(4E)/18:0) + CMP-N-acetyl-beta-neuraminate = ganglioside GD1a (18:1(4E)/18:0) + CMP + H(+)</text>
        <dbReference type="Rhea" id="RHEA:48248"/>
        <dbReference type="ChEBI" id="CHEBI:15378"/>
        <dbReference type="ChEBI" id="CHEBI:57812"/>
        <dbReference type="ChEBI" id="CHEBI:60377"/>
        <dbReference type="ChEBI" id="CHEBI:73110"/>
        <dbReference type="ChEBI" id="CHEBI:90153"/>
    </reaction>
    <physiologicalReaction direction="left-to-right" evidence="17">
        <dbReference type="Rhea" id="RHEA:48249"/>
    </physiologicalReaction>
</comment>
<keyword evidence="11" id="KW-0325">Glycoprotein</keyword>
<dbReference type="AlphaFoldDB" id="A0A7J7EQF6"/>
<evidence type="ECO:0000256" key="4">
    <source>
        <dbReference type="ARBA" id="ARBA00022676"/>
    </source>
</evidence>
<gene>
    <name evidence="18" type="ORF">HPG69_009987</name>
</gene>
<evidence type="ECO:0000256" key="8">
    <source>
        <dbReference type="ARBA" id="ARBA00022989"/>
    </source>
</evidence>
<keyword evidence="9" id="KW-0333">Golgi apparatus</keyword>
<comment type="catalytic activity">
    <reaction evidence="15">
        <text>a ganglioside GA1 (d18:1(4E)) + CMP-N-acetyl-beta-neuraminate = a ganglioside GM1b (d18:1(4E)) + CMP + H(+)</text>
        <dbReference type="Rhea" id="RHEA:47560"/>
        <dbReference type="ChEBI" id="CHEBI:15378"/>
        <dbReference type="ChEBI" id="CHEBI:27938"/>
        <dbReference type="ChEBI" id="CHEBI:57812"/>
        <dbReference type="ChEBI" id="CHEBI:60377"/>
        <dbReference type="ChEBI" id="CHEBI:78568"/>
    </reaction>
    <physiologicalReaction direction="left-to-right" evidence="15">
        <dbReference type="Rhea" id="RHEA:47561"/>
    </physiologicalReaction>
</comment>
<dbReference type="PANTHER" id="PTHR46032">
    <property type="entry name" value="ALPHA-2,3-SIALYLTRANSFERASE ST3GAL I ISOFORM X1"/>
    <property type="match status" value="1"/>
</dbReference>
<dbReference type="EC" id="2.4.3.2" evidence="13"/>
<dbReference type="InterPro" id="IPR038578">
    <property type="entry name" value="GT29-like_sf"/>
</dbReference>
<dbReference type="EMBL" id="JACDTQ010002515">
    <property type="protein sequence ID" value="KAF5917834.1"/>
    <property type="molecule type" value="Genomic_DNA"/>
</dbReference>
<sequence>MCGLIPLSSQSRVEKPVCCLPHLDMKHLWHISVLWVFWVLILWLMASCLDQKPESAPQEKLIYLVPWHCNCSWFKSRKCGCPSGILNYSLCHHTVREQNWFDAFYEKTMGYLMGATESMTPNAVLPWLGTNSASELDKVWKKLFKVIPRPSVSHFDLYCGTCVLMENLKILQASSLHNNVNQHTTVFRMYQAPAQGFETVGNQTMGRFIYRRNNGDQGSWRQLVLLVLKLSGLAWTSDALSEEVLVISATFYRYNQGNSLDNQVPGVRDNLLFAGAPSSGPEMRVRYLKLGLVATCMLTLWLMASFLDQESSQNDLHEKASTRSRICHCSRNSSRKCICSSKIHECSACLHIPGESDWFDERFERAIEPLQRSEEPMSSDALMLWLGIKSEKEFENQKQQPIKVSPKHPLSYVGSSCRTCAVVGNSRFLRGSGLGFRINQHDMVLRMNQAPVQGFEMDVGNTTTMRIMYPEIASTQDPGTQLLLLPLNSSGLKWFMKVLQEQDIIWKPRNPGFRIVQFPSGSEESKDKVLVISLTFLQYVQDRWLRKYGQFPSLGFVALLYALHTCDQVSLFGFGTDQYMSWSHYWDDKYWFKSNMHSFEEEQQVILKLQCEGKVVIYS</sequence>
<dbReference type="GO" id="GO:0097503">
    <property type="term" value="P:sialylation"/>
    <property type="evidence" value="ECO:0007669"/>
    <property type="project" value="TreeGrafter"/>
</dbReference>
<dbReference type="GO" id="GO:0047288">
    <property type="term" value="F:beta-D-galactosyl-(1-&gt;3)-N-acetyl-beta-D-galactosaminide alpha-2,3- sialyltransferase"/>
    <property type="evidence" value="ECO:0007669"/>
    <property type="project" value="UniProtKB-EC"/>
</dbReference>
<evidence type="ECO:0000313" key="18">
    <source>
        <dbReference type="EMBL" id="KAF5917834.1"/>
    </source>
</evidence>
<protein>
    <recommendedName>
        <fullName evidence="13">beta-D-galactosyl-(1-&gt;3)-N-acetyl-beta-D-galactosaminide alpha-2,3-sialyltransferase</fullName>
        <ecNumber evidence="13">2.4.3.2</ecNumber>
    </recommendedName>
    <alternativeName>
        <fullName evidence="14">Monosialoganglioside sialyltransferase</fullName>
    </alternativeName>
</protein>
<dbReference type="PANTHER" id="PTHR46032:SF5">
    <property type="entry name" value="ST3 BETA-GALACTOSIDE ALPHA-2,3-SIALYLTRANSFERASE 8"/>
    <property type="match status" value="1"/>
</dbReference>
<comment type="similarity">
    <text evidence="3">Belongs to the glycosyltransferase 29 family.</text>
</comment>
<dbReference type="FunFam" id="3.90.1480.20:FF:000026">
    <property type="entry name" value="Uncharacterized protein"/>
    <property type="match status" value="1"/>
</dbReference>
<evidence type="ECO:0000256" key="2">
    <source>
        <dbReference type="ARBA" id="ARBA00004934"/>
    </source>
</evidence>
<dbReference type="GO" id="GO:0003836">
    <property type="term" value="F:beta-galactoside (CMP) alpha-2,3-sialyltransferase activity"/>
    <property type="evidence" value="ECO:0007669"/>
    <property type="project" value="UniProtKB-EC"/>
</dbReference>
<name>A0A7J7EQF6_DICBM</name>
<evidence type="ECO:0000256" key="1">
    <source>
        <dbReference type="ARBA" id="ARBA00004323"/>
    </source>
</evidence>
<evidence type="ECO:0000313" key="19">
    <source>
        <dbReference type="Proteomes" id="UP000551758"/>
    </source>
</evidence>
<evidence type="ECO:0000256" key="16">
    <source>
        <dbReference type="ARBA" id="ARBA00043773"/>
    </source>
</evidence>
<comment type="subcellular location">
    <subcellularLocation>
        <location evidence="1">Golgi apparatus membrane</location>
        <topology evidence="1">Single-pass type II membrane protein</topology>
    </subcellularLocation>
</comment>
<comment type="catalytic activity">
    <reaction evidence="16">
        <text>a ganglioside GM1 (d18:1(4E)) + CMP-N-acetyl-beta-neuraminate = a ganglioside GD1a (d18:1(4E)) + CMP + H(+)</text>
        <dbReference type="Rhea" id="RHEA:18021"/>
        <dbReference type="ChEBI" id="CHEBI:15378"/>
        <dbReference type="ChEBI" id="CHEBI:57812"/>
        <dbReference type="ChEBI" id="CHEBI:60377"/>
        <dbReference type="ChEBI" id="CHEBI:77709"/>
        <dbReference type="ChEBI" id="CHEBI:78445"/>
        <dbReference type="EC" id="2.4.3.2"/>
    </reaction>
    <physiologicalReaction direction="left-to-right" evidence="16">
        <dbReference type="Rhea" id="RHEA:18022"/>
    </physiologicalReaction>
</comment>
<dbReference type="Gene3D" id="3.90.1480.20">
    <property type="entry name" value="Glycosyl transferase family 29"/>
    <property type="match status" value="2"/>
</dbReference>
<evidence type="ECO:0000256" key="10">
    <source>
        <dbReference type="ARBA" id="ARBA00023136"/>
    </source>
</evidence>
<evidence type="ECO:0000256" key="17">
    <source>
        <dbReference type="ARBA" id="ARBA00047509"/>
    </source>
</evidence>
<keyword evidence="6" id="KW-0812">Transmembrane</keyword>
<keyword evidence="4" id="KW-0328">Glycosyltransferase</keyword>
<keyword evidence="8" id="KW-1133">Transmembrane helix</keyword>
<keyword evidence="10" id="KW-0472">Membrane</keyword>
<evidence type="ECO:0000256" key="12">
    <source>
        <dbReference type="ARBA" id="ARBA00036292"/>
    </source>
</evidence>
<dbReference type="InterPro" id="IPR051757">
    <property type="entry name" value="Beta-gal_alpha2-3_sialyltrans"/>
</dbReference>
<keyword evidence="7" id="KW-0735">Signal-anchor</keyword>
<keyword evidence="5" id="KW-0808">Transferase</keyword>
<evidence type="ECO:0000256" key="9">
    <source>
        <dbReference type="ARBA" id="ARBA00023034"/>
    </source>
</evidence>
<evidence type="ECO:0000256" key="6">
    <source>
        <dbReference type="ARBA" id="ARBA00022692"/>
    </source>
</evidence>
<comment type="caution">
    <text evidence="18">The sequence shown here is derived from an EMBL/GenBank/DDBJ whole genome shotgun (WGS) entry which is preliminary data.</text>
</comment>
<comment type="pathway">
    <text evidence="2">Glycolipid biosynthesis.</text>
</comment>
<evidence type="ECO:0000256" key="7">
    <source>
        <dbReference type="ARBA" id="ARBA00022968"/>
    </source>
</evidence>
<reference evidence="18 19" key="1">
    <citation type="journal article" date="2020" name="Mol. Biol. Evol.">
        <title>Interspecific Gene Flow and the Evolution of Specialization in Black and White Rhinoceros.</title>
        <authorList>
            <person name="Moodley Y."/>
            <person name="Westbury M.V."/>
            <person name="Russo I.M."/>
            <person name="Gopalakrishnan S."/>
            <person name="Rakotoarivelo A."/>
            <person name="Olsen R.A."/>
            <person name="Prost S."/>
            <person name="Tunstall T."/>
            <person name="Ryder O.A."/>
            <person name="Dalen L."/>
            <person name="Bruford M.W."/>
        </authorList>
    </citation>
    <scope>NUCLEOTIDE SEQUENCE [LARGE SCALE GENOMIC DNA]</scope>
    <source>
        <strain evidence="18">SBR-YM</strain>
        <tissue evidence="18">Skin</tissue>
    </source>
</reference>
<dbReference type="Pfam" id="PF00777">
    <property type="entry name" value="Glyco_transf_29"/>
    <property type="match status" value="2"/>
</dbReference>